<comment type="caution">
    <text evidence="2">The sequence shown here is derived from an EMBL/GenBank/DDBJ whole genome shotgun (WGS) entry which is preliminary data.</text>
</comment>
<name>A0A2T4S7L2_9STAP</name>
<feature type="transmembrane region" description="Helical" evidence="1">
    <location>
        <begin position="7"/>
        <end position="23"/>
    </location>
</feature>
<feature type="transmembrane region" description="Helical" evidence="1">
    <location>
        <begin position="29"/>
        <end position="48"/>
    </location>
</feature>
<dbReference type="AlphaFoldDB" id="A0A2T4S7L2"/>
<evidence type="ECO:0000313" key="2">
    <source>
        <dbReference type="EMBL" id="PTK57314.1"/>
    </source>
</evidence>
<gene>
    <name evidence="2" type="ORF">BUZ61_12625</name>
</gene>
<dbReference type="OrthoDB" id="2404003at2"/>
<keyword evidence="1" id="KW-0472">Membrane</keyword>
<accession>A0A2T4S7L2</accession>
<sequence length="62" mass="6865">MGKNLEIIASLVILLLAFGFSIWNFYTGSYATATILLIVGIINIGYLVKEIKEKRSDENGND</sequence>
<dbReference type="RefSeq" id="WP_107524488.1">
    <property type="nucleotide sequence ID" value="NZ_PZHR01000116.1"/>
</dbReference>
<protein>
    <submittedName>
        <fullName evidence="2">Uncharacterized protein</fullName>
    </submittedName>
</protein>
<keyword evidence="1" id="KW-0812">Transmembrane</keyword>
<dbReference type="Proteomes" id="UP000240400">
    <property type="component" value="Unassembled WGS sequence"/>
</dbReference>
<organism evidence="2 3">
    <name type="scientific">Staphylococcus nepalensis</name>
    <dbReference type="NCBI Taxonomy" id="214473"/>
    <lineage>
        <taxon>Bacteria</taxon>
        <taxon>Bacillati</taxon>
        <taxon>Bacillota</taxon>
        <taxon>Bacilli</taxon>
        <taxon>Bacillales</taxon>
        <taxon>Staphylococcaceae</taxon>
        <taxon>Staphylococcus</taxon>
    </lineage>
</organism>
<evidence type="ECO:0000256" key="1">
    <source>
        <dbReference type="SAM" id="Phobius"/>
    </source>
</evidence>
<proteinExistence type="predicted"/>
<reference evidence="2 3" key="1">
    <citation type="journal article" date="2016" name="Front. Microbiol.">
        <title>Comprehensive Phylogenetic Analysis of Bovine Non-aureus Staphylococci Species Based on Whole-Genome Sequencing.</title>
        <authorList>
            <person name="Naushad S."/>
            <person name="Barkema H.W."/>
            <person name="Luby C."/>
            <person name="Condas L.A."/>
            <person name="Nobrega D.B."/>
            <person name="Carson D.A."/>
            <person name="De Buck J."/>
        </authorList>
    </citation>
    <scope>NUCLEOTIDE SEQUENCE [LARGE SCALE GENOMIC DNA]</scope>
    <source>
        <strain evidence="2 3">SNUC 4337</strain>
    </source>
</reference>
<evidence type="ECO:0000313" key="3">
    <source>
        <dbReference type="Proteomes" id="UP000240400"/>
    </source>
</evidence>
<keyword evidence="1" id="KW-1133">Transmembrane helix</keyword>
<dbReference type="EMBL" id="PZHR01000116">
    <property type="protein sequence ID" value="PTK57314.1"/>
    <property type="molecule type" value="Genomic_DNA"/>
</dbReference>